<feature type="transmembrane region" description="Helical" evidence="3">
    <location>
        <begin position="152"/>
        <end position="170"/>
    </location>
</feature>
<name>A0ABX0W2F7_9RHOB</name>
<feature type="compositionally biased region" description="Polar residues" evidence="2">
    <location>
        <begin position="774"/>
        <end position="794"/>
    </location>
</feature>
<feature type="compositionally biased region" description="Acidic residues" evidence="2">
    <location>
        <begin position="661"/>
        <end position="672"/>
    </location>
</feature>
<evidence type="ECO:0000313" key="4">
    <source>
        <dbReference type="EMBL" id="NIY73592.1"/>
    </source>
</evidence>
<accession>A0ABX0W2F7</accession>
<evidence type="ECO:0000313" key="5">
    <source>
        <dbReference type="Proteomes" id="UP000709466"/>
    </source>
</evidence>
<protein>
    <submittedName>
        <fullName evidence="4">DUF4175 domain-containing protein</fullName>
    </submittedName>
</protein>
<feature type="region of interest" description="Disordered" evidence="2">
    <location>
        <begin position="606"/>
        <end position="629"/>
    </location>
</feature>
<feature type="transmembrane region" description="Helical" evidence="3">
    <location>
        <begin position="32"/>
        <end position="52"/>
    </location>
</feature>
<keyword evidence="5" id="KW-1185">Reference proteome</keyword>
<sequence>MTDPTRSLSHLRLPVLATRIGLLAERIVRSYWPVWTVAFFLLAPLMFGWQDFLPLEAFWAIIATGIVALAVTLYLGWRKFHFPTEAEAIARVDGALEGRPISALNDAQAIGSTDEASKAVWAVHLERMLHRTRDARPVSPDLRVSERDPFGVRYMALLFFLVAVMFGSVWRIGTVAEIAQNGTPTAAVMGPTWEGWIEPPAYTGMPTLYLPDLTTDRIEVLSGSKITVRFYGDIGDLTLAETVSARAGSDVPPASQQQQSFNVQQGGKIDITGQGGRSWDVTLLPDNAPSVRLDGEIEVDAKGVMTQPFHASDDYGVVGGTATFTLDMSRLDRHHGLLTDPDPHEPLIVDIPLPITGDRSDFDASLVEDFSEEPIANLPVVMQIAAEDAAGNVATSEPHEIILPGRRFFEPIAKSVIEMRRDLLWAKANAPRVTQILRALSAKPEELFTDMEPYVAIRDAIVTLENGIEAGLSDEVQNDVAAQLWAIAVDLEEGSLANALERLNRARERLNEAMRNGASPEEIQELMDELREATEAYTQMLADQAGAPEDQTDSPDQRQGNSMTFTQDEINALMDRIQELMSEGKMAEAQELMQQLNDLIDNMQVQQGQGQDGPRTQGERSMEELGDTLQEQQELSDDAFRDLQEQFNPGMTQDGEPQFGQEEDGGEQDEGQGEQSLADRQQALRNMLERQRHNLPALTGEEAEIMRRSLENADRAMDEAEQALRDNNMSEALDRQAEALDSLREGMRNLGQALTNNREREEGSGNDRAGATRGSDQQAQNTDPLGRQLGQSGRSDTDRGMLQDEDVYRRAGELLDEIRRRAGELNRSEDERSYLERLLDQF</sequence>
<gene>
    <name evidence="4" type="ORF">HCZ30_14255</name>
</gene>
<organism evidence="4 5">
    <name type="scientific">Marivivens donghaensis</name>
    <dbReference type="NCBI Taxonomy" id="1699413"/>
    <lineage>
        <taxon>Bacteria</taxon>
        <taxon>Pseudomonadati</taxon>
        <taxon>Pseudomonadota</taxon>
        <taxon>Alphaproteobacteria</taxon>
        <taxon>Rhodobacterales</taxon>
        <taxon>Paracoccaceae</taxon>
        <taxon>Marivivens group</taxon>
        <taxon>Marivivens</taxon>
    </lineage>
</organism>
<reference evidence="4 5" key="1">
    <citation type="submission" date="2020-03" db="EMBL/GenBank/DDBJ databases">
        <title>Bacterial isolates of synthetic phycosphere.</title>
        <authorList>
            <person name="Fu H."/>
            <person name="Moran M.A."/>
        </authorList>
    </citation>
    <scope>NUCLEOTIDE SEQUENCE [LARGE SCALE GENOMIC DNA]</scope>
    <source>
        <strain evidence="4 5">HF1</strain>
    </source>
</reference>
<feature type="region of interest" description="Disordered" evidence="2">
    <location>
        <begin position="647"/>
        <end position="678"/>
    </location>
</feature>
<keyword evidence="3" id="KW-0812">Transmembrane</keyword>
<comment type="caution">
    <text evidence="4">The sequence shown here is derived from an EMBL/GenBank/DDBJ whole genome shotgun (WGS) entry which is preliminary data.</text>
</comment>
<dbReference type="Pfam" id="PF13779">
    <property type="entry name" value="DUF4175"/>
    <property type="match status" value="1"/>
</dbReference>
<feature type="transmembrane region" description="Helical" evidence="3">
    <location>
        <begin position="58"/>
        <end position="77"/>
    </location>
</feature>
<feature type="compositionally biased region" description="Basic and acidic residues" evidence="2">
    <location>
        <begin position="795"/>
        <end position="808"/>
    </location>
</feature>
<keyword evidence="3" id="KW-1133">Transmembrane helix</keyword>
<keyword evidence="3" id="KW-0472">Membrane</keyword>
<evidence type="ECO:0000256" key="3">
    <source>
        <dbReference type="SAM" id="Phobius"/>
    </source>
</evidence>
<proteinExistence type="predicted"/>
<evidence type="ECO:0000256" key="2">
    <source>
        <dbReference type="SAM" id="MobiDB-lite"/>
    </source>
</evidence>
<dbReference type="InterPro" id="IPR012683">
    <property type="entry name" value="CHP02302_TM"/>
</dbReference>
<evidence type="ECO:0000256" key="1">
    <source>
        <dbReference type="SAM" id="Coils"/>
    </source>
</evidence>
<dbReference type="EMBL" id="JAATOP010000011">
    <property type="protein sequence ID" value="NIY73592.1"/>
    <property type="molecule type" value="Genomic_DNA"/>
</dbReference>
<keyword evidence="1" id="KW-0175">Coiled coil</keyword>
<feature type="region of interest" description="Disordered" evidence="2">
    <location>
        <begin position="753"/>
        <end position="808"/>
    </location>
</feature>
<dbReference type="Proteomes" id="UP000709466">
    <property type="component" value="Unassembled WGS sequence"/>
</dbReference>
<feature type="coiled-coil region" evidence="1">
    <location>
        <begin position="703"/>
        <end position="730"/>
    </location>
</feature>